<accession>A0ABT1RIW7</accession>
<sequence length="271" mass="32000">MLRIYGEMDTSLRQMRSLLSTYEKELQRLPRGSLSVRRQNSKSYYYCNIWSEKERQKFYLNLSQKRDRQLLKKLQRRRFIEKSLPVLKRDVAVLEQAIKKFIPYEPDRICSELSPVYQGIEKDPLLWLPTEPGLKGWAKEPYDRYMGHPQGLIHETSTGLNVRSKAESMIADALTLLGIPFRYEQMLLINGKSYAPDFTILHPKTRRLFYWEHMGKMDQPDYVLDNGQKIMDYRQAGIRAGDNLILTFEDKRHPLTMREIQDTIALHLLDG</sequence>
<dbReference type="Proteomes" id="UP001524502">
    <property type="component" value="Unassembled WGS sequence"/>
</dbReference>
<proteinExistence type="predicted"/>
<dbReference type="EMBL" id="JANFXK010000001">
    <property type="protein sequence ID" value="MCQ4635121.1"/>
    <property type="molecule type" value="Genomic_DNA"/>
</dbReference>
<organism evidence="1 2">
    <name type="scientific">Anaerovorax odorimutans</name>
    <dbReference type="NCBI Taxonomy" id="109327"/>
    <lineage>
        <taxon>Bacteria</taxon>
        <taxon>Bacillati</taxon>
        <taxon>Bacillota</taxon>
        <taxon>Clostridia</taxon>
        <taxon>Peptostreptococcales</taxon>
        <taxon>Anaerovoracaceae</taxon>
        <taxon>Anaerovorax</taxon>
    </lineage>
</organism>
<evidence type="ECO:0008006" key="3">
    <source>
        <dbReference type="Google" id="ProtNLM"/>
    </source>
</evidence>
<name>A0ABT1RIW7_9FIRM</name>
<keyword evidence="2" id="KW-1185">Reference proteome</keyword>
<gene>
    <name evidence="1" type="ORF">NE619_00035</name>
</gene>
<dbReference type="RefSeq" id="WP_256130326.1">
    <property type="nucleotide sequence ID" value="NZ_JANFXK010000001.1"/>
</dbReference>
<comment type="caution">
    <text evidence="1">The sequence shown here is derived from an EMBL/GenBank/DDBJ whole genome shotgun (WGS) entry which is preliminary data.</text>
</comment>
<evidence type="ECO:0000313" key="2">
    <source>
        <dbReference type="Proteomes" id="UP001524502"/>
    </source>
</evidence>
<reference evidence="1 2" key="1">
    <citation type="submission" date="2022-06" db="EMBL/GenBank/DDBJ databases">
        <title>Isolation of gut microbiota from human fecal samples.</title>
        <authorList>
            <person name="Pamer E.G."/>
            <person name="Barat B."/>
            <person name="Waligurski E."/>
            <person name="Medina S."/>
            <person name="Paddock L."/>
            <person name="Mostad J."/>
        </authorList>
    </citation>
    <scope>NUCLEOTIDE SEQUENCE [LARGE SCALE GENOMIC DNA]</scope>
    <source>
        <strain evidence="1 2">SL.3.17</strain>
    </source>
</reference>
<protein>
    <recommendedName>
        <fullName evidence="3">ATPase</fullName>
    </recommendedName>
</protein>
<evidence type="ECO:0000313" key="1">
    <source>
        <dbReference type="EMBL" id="MCQ4635121.1"/>
    </source>
</evidence>
<dbReference type="Gene3D" id="3.40.91.30">
    <property type="match status" value="1"/>
</dbReference>